<evidence type="ECO:0000259" key="11">
    <source>
        <dbReference type="PROSITE" id="PS50902"/>
    </source>
</evidence>
<dbReference type="InterPro" id="IPR001433">
    <property type="entry name" value="OxRdtase_FAD/NAD-bd"/>
</dbReference>
<evidence type="ECO:0000256" key="1">
    <source>
        <dbReference type="ARBA" id="ARBA00001917"/>
    </source>
</evidence>
<comment type="function">
    <text evidence="10">NADPH-dependent reductase which is a central component of the cytosolic iron-sulfur (Fe-S) protein assembly (CIA) machinery. Transfers electrons from NADPH via its FAD and FMN prosthetic groups to the [2Fe-2S] cluster of the anamorsin/DRE2 homolog, another key component of the CIA machinery. In turn, this reduced cluster provides electrons for assembly of cytosolic iron-sulfur cluster proteins.</text>
</comment>
<evidence type="ECO:0000256" key="6">
    <source>
        <dbReference type="ARBA" id="ARBA00022643"/>
    </source>
</evidence>
<dbReference type="InterPro" id="IPR001094">
    <property type="entry name" value="Flavdoxin-like"/>
</dbReference>
<evidence type="ECO:0000256" key="3">
    <source>
        <dbReference type="ARBA" id="ARBA00004496"/>
    </source>
</evidence>
<dbReference type="GO" id="GO:0005634">
    <property type="term" value="C:nucleus"/>
    <property type="evidence" value="ECO:0007669"/>
    <property type="project" value="UniProtKB-ARBA"/>
</dbReference>
<evidence type="ECO:0000256" key="2">
    <source>
        <dbReference type="ARBA" id="ARBA00001974"/>
    </source>
</evidence>
<proteinExistence type="inferred from homology"/>
<dbReference type="SUPFAM" id="SSF52343">
    <property type="entry name" value="Ferredoxin reductase-like, C-terminal NADP-linked domain"/>
    <property type="match status" value="1"/>
</dbReference>
<dbReference type="EC" id="1.18.1.-" evidence="10"/>
<dbReference type="InterPro" id="IPR001709">
    <property type="entry name" value="Flavoprot_Pyr_Nucl_cyt_Rdtase"/>
</dbReference>
<dbReference type="Pfam" id="PF00258">
    <property type="entry name" value="Flavodoxin_1"/>
    <property type="match status" value="1"/>
</dbReference>
<comment type="similarity">
    <text evidence="10">In the C-terminal section; belongs to the flavoprotein pyridine nucleotide cytochrome reductase family.</text>
</comment>
<dbReference type="FunFam" id="3.40.50.360:FF:000015">
    <property type="entry name" value="NADPH-dependent diflavin oxidoreductase 1"/>
    <property type="match status" value="1"/>
</dbReference>
<dbReference type="InterPro" id="IPR003097">
    <property type="entry name" value="CysJ-like_FAD-binding"/>
</dbReference>
<evidence type="ECO:0000256" key="5">
    <source>
        <dbReference type="ARBA" id="ARBA00022630"/>
    </source>
</evidence>
<dbReference type="InterPro" id="IPR039261">
    <property type="entry name" value="FNR_nucleotide-bd"/>
</dbReference>
<accession>A0A9N9XTV9</accession>
<feature type="domain" description="FAD-binding FR-type" evidence="12">
    <location>
        <begin position="201"/>
        <end position="441"/>
    </location>
</feature>
<dbReference type="GO" id="GO:0010181">
    <property type="term" value="F:FMN binding"/>
    <property type="evidence" value="ECO:0007669"/>
    <property type="project" value="UniProtKB-UniRule"/>
</dbReference>
<evidence type="ECO:0000256" key="8">
    <source>
        <dbReference type="ARBA" id="ARBA00022857"/>
    </source>
</evidence>
<feature type="binding site" evidence="10">
    <location>
        <position position="455"/>
    </location>
    <ligand>
        <name>NADP(+)</name>
        <dbReference type="ChEBI" id="CHEBI:58349"/>
    </ligand>
</feature>
<feature type="binding site" evidence="10">
    <location>
        <begin position="99"/>
        <end position="108"/>
    </location>
    <ligand>
        <name>FMN</name>
        <dbReference type="ChEBI" id="CHEBI:58210"/>
    </ligand>
</feature>
<dbReference type="Proteomes" id="UP001153712">
    <property type="component" value="Chromosome 9"/>
</dbReference>
<feature type="binding site" evidence="10">
    <location>
        <begin position="518"/>
        <end position="522"/>
    </location>
    <ligand>
        <name>NADP(+)</name>
        <dbReference type="ChEBI" id="CHEBI:58349"/>
    </ligand>
</feature>
<protein>
    <recommendedName>
        <fullName evidence="10">NADPH-dependent diflavin oxidoreductase 1</fullName>
        <ecNumber evidence="10">1.18.1.-</ecNumber>
    </recommendedName>
    <alternativeName>
        <fullName evidence="10">NADPH-dependent FMN and FAD-containing oxidoreductase</fullName>
    </alternativeName>
</protein>
<comment type="similarity">
    <text evidence="10">In the N-terminal section; belongs to the flavodoxin family.</text>
</comment>
<dbReference type="FunFam" id="3.40.50.80:FF:000030">
    <property type="entry name" value="NADPH-dependent diflavin oxidoreductase 1"/>
    <property type="match status" value="1"/>
</dbReference>
<dbReference type="PROSITE" id="PS51384">
    <property type="entry name" value="FAD_FR"/>
    <property type="match status" value="1"/>
</dbReference>
<keyword evidence="4 10" id="KW-0963">Cytoplasm</keyword>
<feature type="domain" description="Flavodoxin-like" evidence="11">
    <location>
        <begin position="8"/>
        <end position="152"/>
    </location>
</feature>
<dbReference type="EMBL" id="OU900102">
    <property type="protein sequence ID" value="CAG9864993.1"/>
    <property type="molecule type" value="Genomic_DNA"/>
</dbReference>
<comment type="similarity">
    <text evidence="10">Belongs to the NADPH-dependent diflavin oxidoreductase NDOR1 family.</text>
</comment>
<dbReference type="GO" id="GO:0005829">
    <property type="term" value="C:cytosol"/>
    <property type="evidence" value="ECO:0007669"/>
    <property type="project" value="TreeGrafter"/>
</dbReference>
<feature type="binding site" evidence="10">
    <location>
        <position position="134"/>
    </location>
    <ligand>
        <name>FMN</name>
        <dbReference type="ChEBI" id="CHEBI:58210"/>
    </ligand>
</feature>
<dbReference type="InterPro" id="IPR029039">
    <property type="entry name" value="Flavoprotein-like_sf"/>
</dbReference>
<dbReference type="Pfam" id="PF00175">
    <property type="entry name" value="NAD_binding_1"/>
    <property type="match status" value="1"/>
</dbReference>
<evidence type="ECO:0000256" key="7">
    <source>
        <dbReference type="ARBA" id="ARBA00022827"/>
    </source>
</evidence>
<dbReference type="InterPro" id="IPR017927">
    <property type="entry name" value="FAD-bd_FR_type"/>
</dbReference>
<keyword evidence="6 10" id="KW-0288">FMN</keyword>
<sequence length="593" mass="67953">MSFENQRIPVLYGSQTGNAQDLGERISREAKRFYFRSPASALDSYNIIELINEKCVVFVCSTTGQGEEPDNMKVFWKFLLKKSLPPDILSNLKFAVFGLGDSSYVKYNFTAKLLYKRLINLGAKPVIPLGLGDDQHDLGYDGTADPWIESLWGQLLQLFPLPANIIPLPKDYRIEPRWHAFKSDNVISNRNQSIYSNTRKNSDFIATVIENKRITSPDHFQDVRLIKFRCKDQSYNPGDVIVLRPKNLSWKIKEFQEVLTNNGVEIPPETVIDLAQKDVDIPVPDVLKYRVTFGQLCAEYFDLMSVPRRHTFQILAQLTDSELEKEKCLEFTTAEGQEDLYSYTYRPKRNIVEVLQDFPQATKNLTLDMMFELLPPIKPREFSIASSRKVHGDEVHVLLAVVKYKTRLVKERFGLGSNYLAGLKEGDEIMALIKKGSFKFPKELDIPVILVGPGTGVASFRSFVFEKSDENSHLNNPVLFFGCRYRNKDFLCKEDFQRLASRNKLKLITAFSRDEDHKVYVQDKIKENGPLVWELLQNEARIFVAGSSKNMPQGVRKAFLDVCQEAGGLSPEESTKFIEKLEKIGRYQTECWS</sequence>
<dbReference type="PRINTS" id="PR00369">
    <property type="entry name" value="FLAVODOXIN"/>
</dbReference>
<evidence type="ECO:0000256" key="4">
    <source>
        <dbReference type="ARBA" id="ARBA00022490"/>
    </source>
</evidence>
<dbReference type="SUPFAM" id="SSF52218">
    <property type="entry name" value="Flavoproteins"/>
    <property type="match status" value="1"/>
</dbReference>
<dbReference type="InterPro" id="IPR008254">
    <property type="entry name" value="Flavodoxin/NO_synth"/>
</dbReference>
<keyword evidence="14" id="KW-1185">Reference proteome</keyword>
<dbReference type="GO" id="GO:0050660">
    <property type="term" value="F:flavin adenine dinucleotide binding"/>
    <property type="evidence" value="ECO:0007669"/>
    <property type="project" value="UniProtKB-UniRule"/>
</dbReference>
<feature type="binding site" evidence="10">
    <location>
        <position position="592"/>
    </location>
    <ligand>
        <name>FAD</name>
        <dbReference type="ChEBI" id="CHEBI:57692"/>
    </ligand>
</feature>
<feature type="binding site" evidence="10">
    <location>
        <begin position="380"/>
        <end position="383"/>
    </location>
    <ligand>
        <name>FAD</name>
        <dbReference type="ChEBI" id="CHEBI:57692"/>
    </ligand>
</feature>
<comment type="subcellular location">
    <subcellularLocation>
        <location evidence="3 10">Cytoplasm</location>
    </subcellularLocation>
</comment>
<feature type="binding site" evidence="10">
    <location>
        <begin position="14"/>
        <end position="19"/>
    </location>
    <ligand>
        <name>FMN</name>
        <dbReference type="ChEBI" id="CHEBI:58210"/>
    </ligand>
</feature>
<dbReference type="Gene3D" id="1.20.990.10">
    <property type="entry name" value="NADPH-cytochrome p450 Reductase, Chain A, domain 3"/>
    <property type="match status" value="1"/>
</dbReference>
<dbReference type="Gene3D" id="3.40.50.80">
    <property type="entry name" value="Nucleotide-binding domain of ferredoxin-NADP reductase (FNR) module"/>
    <property type="match status" value="1"/>
</dbReference>
<keyword evidence="8 10" id="KW-0521">NADP</keyword>
<dbReference type="PRINTS" id="PR00371">
    <property type="entry name" value="FPNCR"/>
</dbReference>
<dbReference type="HAMAP" id="MF_03178">
    <property type="entry name" value="NDOR1"/>
    <property type="match status" value="1"/>
</dbReference>
<comment type="cofactor">
    <cofactor evidence="1 10">
        <name>FMN</name>
        <dbReference type="ChEBI" id="CHEBI:58210"/>
    </cofactor>
</comment>
<evidence type="ECO:0000259" key="12">
    <source>
        <dbReference type="PROSITE" id="PS51384"/>
    </source>
</evidence>
<dbReference type="Gene3D" id="2.40.30.10">
    <property type="entry name" value="Translation factors"/>
    <property type="match status" value="1"/>
</dbReference>
<comment type="cofactor">
    <cofactor evidence="2 10">
        <name>FAD</name>
        <dbReference type="ChEBI" id="CHEBI:57692"/>
    </cofactor>
</comment>
<keyword evidence="5 10" id="KW-0285">Flavoprotein</keyword>
<evidence type="ECO:0000256" key="9">
    <source>
        <dbReference type="ARBA" id="ARBA00023002"/>
    </source>
</evidence>
<dbReference type="PROSITE" id="PS50902">
    <property type="entry name" value="FLAVODOXIN_LIKE"/>
    <property type="match status" value="1"/>
</dbReference>
<feature type="binding site" evidence="10">
    <location>
        <begin position="512"/>
        <end position="513"/>
    </location>
    <ligand>
        <name>NADP(+)</name>
        <dbReference type="ChEBI" id="CHEBI:58349"/>
    </ligand>
</feature>
<evidence type="ECO:0000313" key="14">
    <source>
        <dbReference type="Proteomes" id="UP001153712"/>
    </source>
</evidence>
<dbReference type="OrthoDB" id="1856718at2759"/>
<comment type="catalytic activity">
    <reaction evidence="10">
        <text>2 oxidized [2Fe-2S]-[protein] + NADPH = 2 reduced [2Fe-2S]-[protein] + NADP(+) + H(+)</text>
        <dbReference type="Rhea" id="RHEA:67716"/>
        <dbReference type="Rhea" id="RHEA-COMP:17327"/>
        <dbReference type="Rhea" id="RHEA-COMP:17328"/>
        <dbReference type="ChEBI" id="CHEBI:15378"/>
        <dbReference type="ChEBI" id="CHEBI:33737"/>
        <dbReference type="ChEBI" id="CHEBI:33738"/>
        <dbReference type="ChEBI" id="CHEBI:57783"/>
        <dbReference type="ChEBI" id="CHEBI:58349"/>
    </reaction>
</comment>
<dbReference type="GO" id="GO:0016226">
    <property type="term" value="P:iron-sulfur cluster assembly"/>
    <property type="evidence" value="ECO:0007669"/>
    <property type="project" value="UniProtKB-UniRule"/>
</dbReference>
<dbReference type="PANTHER" id="PTHR19384">
    <property type="entry name" value="NITRIC OXIDE SYNTHASE-RELATED"/>
    <property type="match status" value="1"/>
</dbReference>
<dbReference type="GO" id="GO:0160246">
    <property type="term" value="F:NADPH-iron-sulfur [2Fe-2S] protein oxidoreductase activity"/>
    <property type="evidence" value="ECO:0007669"/>
    <property type="project" value="InterPro"/>
</dbReference>
<keyword evidence="9 10" id="KW-0560">Oxidoreductase</keyword>
<feature type="binding site" evidence="10">
    <location>
        <begin position="61"/>
        <end position="64"/>
    </location>
    <ligand>
        <name>FMN</name>
        <dbReference type="ChEBI" id="CHEBI:58210"/>
    </ligand>
</feature>
<gene>
    <name evidence="13" type="ORF">PHYEVI_LOCUS11239</name>
</gene>
<evidence type="ECO:0000256" key="10">
    <source>
        <dbReference type="HAMAP-Rule" id="MF_03178"/>
    </source>
</evidence>
<keyword evidence="7 10" id="KW-0274">FAD</keyword>
<dbReference type="GO" id="GO:0016651">
    <property type="term" value="F:oxidoreductase activity, acting on NAD(P)H"/>
    <property type="evidence" value="ECO:0007669"/>
    <property type="project" value="UniProtKB-UniRule"/>
</dbReference>
<dbReference type="SUPFAM" id="SSF63380">
    <property type="entry name" value="Riboflavin synthase domain-like"/>
    <property type="match status" value="1"/>
</dbReference>
<evidence type="ECO:0000313" key="13">
    <source>
        <dbReference type="EMBL" id="CAG9864993.1"/>
    </source>
</evidence>
<dbReference type="Pfam" id="PF00667">
    <property type="entry name" value="FAD_binding_1"/>
    <property type="match status" value="1"/>
</dbReference>
<dbReference type="InterPro" id="IPR017938">
    <property type="entry name" value="Riboflavin_synthase-like_b-brl"/>
</dbReference>
<name>A0A9N9XTV9_PHYSR</name>
<organism evidence="13 14">
    <name type="scientific">Phyllotreta striolata</name>
    <name type="common">Striped flea beetle</name>
    <name type="synonym">Crioceris striolata</name>
    <dbReference type="NCBI Taxonomy" id="444603"/>
    <lineage>
        <taxon>Eukaryota</taxon>
        <taxon>Metazoa</taxon>
        <taxon>Ecdysozoa</taxon>
        <taxon>Arthropoda</taxon>
        <taxon>Hexapoda</taxon>
        <taxon>Insecta</taxon>
        <taxon>Pterygota</taxon>
        <taxon>Neoptera</taxon>
        <taxon>Endopterygota</taxon>
        <taxon>Coleoptera</taxon>
        <taxon>Polyphaga</taxon>
        <taxon>Cucujiformia</taxon>
        <taxon>Chrysomeloidea</taxon>
        <taxon>Chrysomelidae</taxon>
        <taxon>Galerucinae</taxon>
        <taxon>Alticini</taxon>
        <taxon>Phyllotreta</taxon>
    </lineage>
</organism>
<dbReference type="Gene3D" id="3.40.50.360">
    <property type="match status" value="1"/>
</dbReference>
<dbReference type="PANTHER" id="PTHR19384:SF10">
    <property type="entry name" value="NADPH-DEPENDENT DIFLAVIN OXIDOREDUCTASE 1"/>
    <property type="match status" value="1"/>
</dbReference>
<dbReference type="InterPro" id="IPR028879">
    <property type="entry name" value="NDOR1"/>
</dbReference>
<dbReference type="InterPro" id="IPR023173">
    <property type="entry name" value="NADPH_Cyt_P450_Rdtase_alpha"/>
</dbReference>
<dbReference type="AlphaFoldDB" id="A0A9N9XTV9"/>
<comment type="caution">
    <text evidence="10">Lacks conserved residue(s) required for the propagation of feature annotation.</text>
</comment>
<reference evidence="13" key="1">
    <citation type="submission" date="2022-01" db="EMBL/GenBank/DDBJ databases">
        <authorList>
            <person name="King R."/>
        </authorList>
    </citation>
    <scope>NUCLEOTIDE SEQUENCE</scope>
</reference>
<dbReference type="GO" id="GO:0050661">
    <property type="term" value="F:NADP binding"/>
    <property type="evidence" value="ECO:0007669"/>
    <property type="project" value="UniProtKB-UniRule"/>
</dbReference>